<reference evidence="1" key="1">
    <citation type="journal article" date="2019" name="bioRxiv">
        <title>The Genome of the Zebra Mussel, Dreissena polymorpha: A Resource for Invasive Species Research.</title>
        <authorList>
            <person name="McCartney M.A."/>
            <person name="Auch B."/>
            <person name="Kono T."/>
            <person name="Mallez S."/>
            <person name="Zhang Y."/>
            <person name="Obille A."/>
            <person name="Becker A."/>
            <person name="Abrahante J.E."/>
            <person name="Garbe J."/>
            <person name="Badalamenti J.P."/>
            <person name="Herman A."/>
            <person name="Mangelson H."/>
            <person name="Liachko I."/>
            <person name="Sullivan S."/>
            <person name="Sone E.D."/>
            <person name="Koren S."/>
            <person name="Silverstein K.A.T."/>
            <person name="Beckman K.B."/>
            <person name="Gohl D.M."/>
        </authorList>
    </citation>
    <scope>NUCLEOTIDE SEQUENCE</scope>
    <source>
        <strain evidence="1">Duluth1</strain>
        <tissue evidence="1">Whole animal</tissue>
    </source>
</reference>
<evidence type="ECO:0000313" key="2">
    <source>
        <dbReference type="Proteomes" id="UP000828390"/>
    </source>
</evidence>
<organism evidence="1 2">
    <name type="scientific">Dreissena polymorpha</name>
    <name type="common">Zebra mussel</name>
    <name type="synonym">Mytilus polymorpha</name>
    <dbReference type="NCBI Taxonomy" id="45954"/>
    <lineage>
        <taxon>Eukaryota</taxon>
        <taxon>Metazoa</taxon>
        <taxon>Spiralia</taxon>
        <taxon>Lophotrochozoa</taxon>
        <taxon>Mollusca</taxon>
        <taxon>Bivalvia</taxon>
        <taxon>Autobranchia</taxon>
        <taxon>Heteroconchia</taxon>
        <taxon>Euheterodonta</taxon>
        <taxon>Imparidentia</taxon>
        <taxon>Neoheterodontei</taxon>
        <taxon>Myida</taxon>
        <taxon>Dreissenoidea</taxon>
        <taxon>Dreissenidae</taxon>
        <taxon>Dreissena</taxon>
    </lineage>
</organism>
<evidence type="ECO:0000313" key="1">
    <source>
        <dbReference type="EMBL" id="KAH3866268.1"/>
    </source>
</evidence>
<reference evidence="1" key="2">
    <citation type="submission" date="2020-11" db="EMBL/GenBank/DDBJ databases">
        <authorList>
            <person name="McCartney M.A."/>
            <person name="Auch B."/>
            <person name="Kono T."/>
            <person name="Mallez S."/>
            <person name="Becker A."/>
            <person name="Gohl D.M."/>
            <person name="Silverstein K.A.T."/>
            <person name="Koren S."/>
            <person name="Bechman K.B."/>
            <person name="Herman A."/>
            <person name="Abrahante J.E."/>
            <person name="Garbe J."/>
        </authorList>
    </citation>
    <scope>NUCLEOTIDE SEQUENCE</scope>
    <source>
        <strain evidence="1">Duluth1</strain>
        <tissue evidence="1">Whole animal</tissue>
    </source>
</reference>
<protein>
    <submittedName>
        <fullName evidence="1">Uncharacterized protein</fullName>
    </submittedName>
</protein>
<accession>A0A9D4LYX9</accession>
<keyword evidence="2" id="KW-1185">Reference proteome</keyword>
<dbReference type="Proteomes" id="UP000828390">
    <property type="component" value="Unassembled WGS sequence"/>
</dbReference>
<name>A0A9D4LYX9_DREPO</name>
<proteinExistence type="predicted"/>
<comment type="caution">
    <text evidence="1">The sequence shown here is derived from an EMBL/GenBank/DDBJ whole genome shotgun (WGS) entry which is preliminary data.</text>
</comment>
<sequence length="106" mass="11479">MWLLTAVGVPAKSARHSSWESASQCSNSVCWLHTYKSAETFFFHGCSLHFGEHILPASAILPVASCGGCLAGTYIRCPDCHQGVSHKLVMEDATAQDTALNMERIP</sequence>
<dbReference type="AlphaFoldDB" id="A0A9D4LYX9"/>
<gene>
    <name evidence="1" type="ORF">DPMN_029328</name>
</gene>
<dbReference type="EMBL" id="JAIWYP010000002">
    <property type="protein sequence ID" value="KAH3866268.1"/>
    <property type="molecule type" value="Genomic_DNA"/>
</dbReference>